<dbReference type="AlphaFoldDB" id="A0A0Q0W519"/>
<protein>
    <submittedName>
        <fullName evidence="1">Putative bacteriophage tail fiber protein</fullName>
    </submittedName>
</protein>
<reference evidence="1 2" key="1">
    <citation type="submission" date="2014-09" db="EMBL/GenBank/DDBJ databases">
        <title>Genome sequence of Flavobacterium aquidurense RC62.</title>
        <authorList>
            <person name="Kim J.F."/>
            <person name="Kwak M.-J."/>
        </authorList>
    </citation>
    <scope>NUCLEOTIDE SEQUENCE [LARGE SCALE GENOMIC DNA]</scope>
    <source>
        <strain evidence="1 2">RC62</strain>
    </source>
</reference>
<dbReference type="STRING" id="362413.RC62_1156"/>
<dbReference type="Proteomes" id="UP000050443">
    <property type="component" value="Unassembled WGS sequence"/>
</dbReference>
<dbReference type="RefSeq" id="WP_055095957.1">
    <property type="nucleotide sequence ID" value="NZ_JRLF01000012.1"/>
</dbReference>
<sequence length="542" mass="57564">MAIQTLNTIKNWFRTGLKPTQAQFWDTWDSFRHKYDKVPVKDVEGIDELLNSKTDQSDFKTINGESLIGNGDISVGGVGSQNLDQVLTNGNRSSQEIFIGEESTQQVQVNDYGVYVSTKDKQWSEFSSNGLYVVTQNEAELSTESSFGNEQLYFSVNGGIKQAFFGHLNGLFLKMGGGGSFNLRSDLVTEGLTVNVPNASGDRIMPLSINGNLADETGNIVIEGAGDAQTLDEVLEKGNTSGKSANIGGVWINPTPGNNVLLGSANTGQGLPNSNYNTIVGIGAGAYASGNYYSSMFGTYAGQSSSGMSNTFLGSFSGNLNSGSGTVGIGINAARSNTNNNVIILSGLKYGDGGNLLPSNDHQFVIGSVADKPIRFNTNVETPLDFNFPSRSGTLATTDDIPPSQSSTLQQVVTKNPIISNGQNIINELGAGRTVLGPGVISISESGTFEKNTHYGSRQIQFLDGTGNHATLWGEGGNGTYFMPNKASGNYTLATTQDIKIGTTPPSSSTDKGEPGEIRVTSSFIYWCAAPNTWFRVNATSF</sequence>
<organism evidence="1 2">
    <name type="scientific">Flavobacterium aquidurense</name>
    <dbReference type="NCBI Taxonomy" id="362413"/>
    <lineage>
        <taxon>Bacteria</taxon>
        <taxon>Pseudomonadati</taxon>
        <taxon>Bacteroidota</taxon>
        <taxon>Flavobacteriia</taxon>
        <taxon>Flavobacteriales</taxon>
        <taxon>Flavobacteriaceae</taxon>
        <taxon>Flavobacterium</taxon>
    </lineage>
</organism>
<dbReference type="OrthoDB" id="1295189at2"/>
<accession>A0A0Q0W519</accession>
<evidence type="ECO:0000313" key="2">
    <source>
        <dbReference type="Proteomes" id="UP000050443"/>
    </source>
</evidence>
<proteinExistence type="predicted"/>
<dbReference type="EMBL" id="JRLF01000012">
    <property type="protein sequence ID" value="KQB39475.1"/>
    <property type="molecule type" value="Genomic_DNA"/>
</dbReference>
<gene>
    <name evidence="1" type="ORF">RC62_1156</name>
</gene>
<evidence type="ECO:0000313" key="1">
    <source>
        <dbReference type="EMBL" id="KQB39475.1"/>
    </source>
</evidence>
<comment type="caution">
    <text evidence="1">The sequence shown here is derived from an EMBL/GenBank/DDBJ whole genome shotgun (WGS) entry which is preliminary data.</text>
</comment>
<name>A0A0Q0W519_9FLAO</name>
<dbReference type="PATRIC" id="fig|362413.3.peg.1131"/>